<proteinExistence type="predicted"/>
<keyword evidence="2" id="KW-1185">Reference proteome</keyword>
<accession>G7E5R5</accession>
<evidence type="ECO:0000313" key="1">
    <source>
        <dbReference type="EMBL" id="GAA98175.1"/>
    </source>
</evidence>
<reference evidence="1 2" key="1">
    <citation type="journal article" date="2011" name="J. Gen. Appl. Microbiol.">
        <title>Draft genome sequencing of the enigmatic basidiomycete Mixia osmundae.</title>
        <authorList>
            <person name="Nishida H."/>
            <person name="Nagatsuka Y."/>
            <person name="Sugiyama J."/>
        </authorList>
    </citation>
    <scope>NUCLEOTIDE SEQUENCE [LARGE SCALE GENOMIC DNA]</scope>
    <source>
        <strain evidence="2">CBS 9802 / IAM 14324 / JCM 22182 / KY 12970</strain>
    </source>
</reference>
<dbReference type="AlphaFoldDB" id="G7E5R5"/>
<protein>
    <submittedName>
        <fullName evidence="1">Uncharacterized protein</fullName>
    </submittedName>
</protein>
<sequence length="150" mass="15953">MQWPYRNSQQTGWRTLAAPARGGKLIPSDKVTSKICMDNSAAILPAGVVKQLELSWSQSSVRAAIGSSSTLDRNSRAGLPSAGLHIDSSAQASRASIISRDATPHSCYQARALSDRADRTPVAARNAGPIGGLWQVAHLFDLLIRSSSLD</sequence>
<dbReference type="InParanoid" id="G7E5R5"/>
<reference evidence="1 2" key="2">
    <citation type="journal article" date="2012" name="Open Biol.">
        <title>Characteristics of nucleosomes and linker DNA regions on the genome of the basidiomycete Mixia osmundae revealed by mono- and dinucleosome mapping.</title>
        <authorList>
            <person name="Nishida H."/>
            <person name="Kondo S."/>
            <person name="Matsumoto T."/>
            <person name="Suzuki Y."/>
            <person name="Yoshikawa H."/>
            <person name="Taylor T.D."/>
            <person name="Sugiyama J."/>
        </authorList>
    </citation>
    <scope>NUCLEOTIDE SEQUENCE [LARGE SCALE GENOMIC DNA]</scope>
    <source>
        <strain evidence="2">CBS 9802 / IAM 14324 / JCM 22182 / KY 12970</strain>
    </source>
</reference>
<evidence type="ECO:0000313" key="2">
    <source>
        <dbReference type="Proteomes" id="UP000009131"/>
    </source>
</evidence>
<dbReference type="Proteomes" id="UP000009131">
    <property type="component" value="Unassembled WGS sequence"/>
</dbReference>
<name>G7E5R5_MIXOS</name>
<gene>
    <name evidence="1" type="primary">Mo04858</name>
    <name evidence="1" type="ORF">E5Q_04858</name>
</gene>
<dbReference type="RefSeq" id="XP_014569300.1">
    <property type="nucleotide sequence ID" value="XM_014713814.1"/>
</dbReference>
<comment type="caution">
    <text evidence="1">The sequence shown here is derived from an EMBL/GenBank/DDBJ whole genome shotgun (WGS) entry which is preliminary data.</text>
</comment>
<dbReference type="EMBL" id="BABT02000150">
    <property type="protein sequence ID" value="GAA98175.1"/>
    <property type="molecule type" value="Genomic_DNA"/>
</dbReference>
<dbReference type="HOGENOM" id="CLU_1740993_0_0_1"/>
<organism evidence="1 2">
    <name type="scientific">Mixia osmundae (strain CBS 9802 / IAM 14324 / JCM 22182 / KY 12970)</name>
    <dbReference type="NCBI Taxonomy" id="764103"/>
    <lineage>
        <taxon>Eukaryota</taxon>
        <taxon>Fungi</taxon>
        <taxon>Dikarya</taxon>
        <taxon>Basidiomycota</taxon>
        <taxon>Pucciniomycotina</taxon>
        <taxon>Mixiomycetes</taxon>
        <taxon>Mixiales</taxon>
        <taxon>Mixiaceae</taxon>
        <taxon>Mixia</taxon>
    </lineage>
</organism>